<dbReference type="Gene3D" id="3.40.50.970">
    <property type="match status" value="1"/>
</dbReference>
<reference evidence="5 6" key="1">
    <citation type="submission" date="2023-10" db="EMBL/GenBank/DDBJ databases">
        <title>Microbacterium xanthum sp. nov., isolated from seaweed.</title>
        <authorList>
            <person name="Lee S.D."/>
        </authorList>
    </citation>
    <scope>NUCLEOTIDE SEQUENCE [LARGE SCALE GENOMIC DNA]</scope>
    <source>
        <strain evidence="5 6">KCTC 19124</strain>
    </source>
</reference>
<evidence type="ECO:0000256" key="1">
    <source>
        <dbReference type="ARBA" id="ARBA00001964"/>
    </source>
</evidence>
<dbReference type="CDD" id="cd02012">
    <property type="entry name" value="TPP_TK"/>
    <property type="match status" value="1"/>
</dbReference>
<comment type="similarity">
    <text evidence="2">Belongs to the transketolase family.</text>
</comment>
<dbReference type="InterPro" id="IPR029061">
    <property type="entry name" value="THDP-binding"/>
</dbReference>
<gene>
    <name evidence="5" type="ORF">R2Q92_05605</name>
</gene>
<accession>A0ABU5N5F2</accession>
<name>A0ABU5N5F2_9MICO</name>
<evidence type="ECO:0000256" key="2">
    <source>
        <dbReference type="ARBA" id="ARBA00007131"/>
    </source>
</evidence>
<dbReference type="Pfam" id="PF00456">
    <property type="entry name" value="Transketolase_N"/>
    <property type="match status" value="1"/>
</dbReference>
<dbReference type="PANTHER" id="PTHR47514">
    <property type="entry name" value="TRANSKETOLASE N-TERMINAL SECTION-RELATED"/>
    <property type="match status" value="1"/>
</dbReference>
<organism evidence="5 6">
    <name type="scientific">Microbacterium aquimaris</name>
    <dbReference type="NCBI Taxonomy" id="459816"/>
    <lineage>
        <taxon>Bacteria</taxon>
        <taxon>Bacillati</taxon>
        <taxon>Actinomycetota</taxon>
        <taxon>Actinomycetes</taxon>
        <taxon>Micrococcales</taxon>
        <taxon>Microbacteriaceae</taxon>
        <taxon>Microbacterium</taxon>
    </lineage>
</organism>
<dbReference type="EMBL" id="JAWJYN010000001">
    <property type="protein sequence ID" value="MDZ8161306.1"/>
    <property type="molecule type" value="Genomic_DNA"/>
</dbReference>
<dbReference type="InterPro" id="IPR005474">
    <property type="entry name" value="Transketolase_N"/>
</dbReference>
<evidence type="ECO:0000259" key="4">
    <source>
        <dbReference type="Pfam" id="PF00456"/>
    </source>
</evidence>
<protein>
    <submittedName>
        <fullName evidence="5">Transketolase</fullName>
    </submittedName>
</protein>
<dbReference type="Proteomes" id="UP001291912">
    <property type="component" value="Unassembled WGS sequence"/>
</dbReference>
<keyword evidence="3" id="KW-0786">Thiamine pyrophosphate</keyword>
<comment type="cofactor">
    <cofactor evidence="1">
        <name>thiamine diphosphate</name>
        <dbReference type="ChEBI" id="CHEBI:58937"/>
    </cofactor>
</comment>
<feature type="domain" description="Transketolase N-terminal" evidence="4">
    <location>
        <begin position="27"/>
        <end position="260"/>
    </location>
</feature>
<evidence type="ECO:0000256" key="3">
    <source>
        <dbReference type="ARBA" id="ARBA00023052"/>
    </source>
</evidence>
<dbReference type="RefSeq" id="WP_322597538.1">
    <property type="nucleotide sequence ID" value="NZ_BAAAPT010000001.1"/>
</dbReference>
<dbReference type="PANTHER" id="PTHR47514:SF1">
    <property type="entry name" value="TRANSKETOLASE N-TERMINAL SECTION-RELATED"/>
    <property type="match status" value="1"/>
</dbReference>
<dbReference type="SUPFAM" id="SSF52518">
    <property type="entry name" value="Thiamin diphosphate-binding fold (THDP-binding)"/>
    <property type="match status" value="1"/>
</dbReference>
<proteinExistence type="inferred from homology"/>
<evidence type="ECO:0000313" key="5">
    <source>
        <dbReference type="EMBL" id="MDZ8161306.1"/>
    </source>
</evidence>
<comment type="caution">
    <text evidence="5">The sequence shown here is derived from an EMBL/GenBank/DDBJ whole genome shotgun (WGS) entry which is preliminary data.</text>
</comment>
<sequence>MNTIDVSTAEDIELRILATRARRNVLRMLDAGGSGHLGGAYSCIDIVTALYARVLRHDPANPGWAGRDRFLLSAGHKALAQYAVLALFDYFPAEVLDTYGAFGTVLPGHPDMKKLPGVEANTGALGHGTAIAAGMAMAARTSVESWRTFVLLGDGELAEGSNWEAFAMAAHHRLGNLTAIIDVNGLQISGEAERIMGMEPIAEKMRAFGWTVQEIDGHDHRQILDALGRARVETSAPTAVVAHTVKGEGLGRLAGTVGSHYWTPSREELGEAFIELDRRLVSLGRERVA</sequence>
<keyword evidence="6" id="KW-1185">Reference proteome</keyword>
<evidence type="ECO:0000313" key="6">
    <source>
        <dbReference type="Proteomes" id="UP001291912"/>
    </source>
</evidence>